<dbReference type="EMBL" id="DAKRPA010000015">
    <property type="protein sequence ID" value="DBA03760.1"/>
    <property type="molecule type" value="Genomic_DNA"/>
</dbReference>
<evidence type="ECO:0000313" key="1">
    <source>
        <dbReference type="EMBL" id="DBA03760.1"/>
    </source>
</evidence>
<sequence length="138" mass="15520">MVAHAIFTSSRRNGVQGISFNDFFACLLGEIQGELWRKVEMHCGDTHRIMSASDLFEGYAEDVTNVSKKTIPFLAPPNAKWPPFISDTNRNGCRFGHLVRACTTERCDVLRTRCGDGERKRLSCVSASTGTRMWTCLR</sequence>
<proteinExistence type="predicted"/>
<dbReference type="Proteomes" id="UP001146120">
    <property type="component" value="Unassembled WGS sequence"/>
</dbReference>
<dbReference type="AlphaFoldDB" id="A0AAV2ZCP9"/>
<gene>
    <name evidence="1" type="ORF">N0F65_005650</name>
</gene>
<protein>
    <submittedName>
        <fullName evidence="1">Uncharacterized protein</fullName>
    </submittedName>
</protein>
<evidence type="ECO:0000313" key="2">
    <source>
        <dbReference type="Proteomes" id="UP001146120"/>
    </source>
</evidence>
<reference evidence="1" key="1">
    <citation type="submission" date="2022-11" db="EMBL/GenBank/DDBJ databases">
        <authorList>
            <person name="Morgan W.R."/>
            <person name="Tartar A."/>
        </authorList>
    </citation>
    <scope>NUCLEOTIDE SEQUENCE</scope>
    <source>
        <strain evidence="1">ARSEF 373</strain>
    </source>
</reference>
<accession>A0AAV2ZCP9</accession>
<organism evidence="1 2">
    <name type="scientific">Lagenidium giganteum</name>
    <dbReference type="NCBI Taxonomy" id="4803"/>
    <lineage>
        <taxon>Eukaryota</taxon>
        <taxon>Sar</taxon>
        <taxon>Stramenopiles</taxon>
        <taxon>Oomycota</taxon>
        <taxon>Peronosporomycetes</taxon>
        <taxon>Pythiales</taxon>
        <taxon>Pythiaceae</taxon>
    </lineage>
</organism>
<keyword evidence="2" id="KW-1185">Reference proteome</keyword>
<comment type="caution">
    <text evidence="1">The sequence shown here is derived from an EMBL/GenBank/DDBJ whole genome shotgun (WGS) entry which is preliminary data.</text>
</comment>
<name>A0AAV2ZCP9_9STRA</name>
<reference evidence="1" key="2">
    <citation type="journal article" date="2023" name="Microbiol Resour">
        <title>Decontamination and Annotation of the Draft Genome Sequence of the Oomycete Lagenidium giganteum ARSEF 373.</title>
        <authorList>
            <person name="Morgan W.R."/>
            <person name="Tartar A."/>
        </authorList>
    </citation>
    <scope>NUCLEOTIDE SEQUENCE</scope>
    <source>
        <strain evidence="1">ARSEF 373</strain>
    </source>
</reference>